<sequence length="153" mass="16926">MESRWARVTGRIRRAKAEQMAPATDEETGIRKAVVELERPRTEEEPEGRRKPDRAGGMEGRGVAGGPMETGRLVKPTKGWSAGAIISHGGREAHVQSFLSPLALQILWIAPRTLYGSFSAHRGSYDCSCLNSSFYIEGHWEMVFSCLRTLPLA</sequence>
<name>A0ABR3LBR8_9TELE</name>
<comment type="caution">
    <text evidence="2">The sequence shown here is derived from an EMBL/GenBank/DDBJ whole genome shotgun (WGS) entry which is preliminary data.</text>
</comment>
<organism evidence="2 3">
    <name type="scientific">Cirrhinus molitorella</name>
    <name type="common">mud carp</name>
    <dbReference type="NCBI Taxonomy" id="172907"/>
    <lineage>
        <taxon>Eukaryota</taxon>
        <taxon>Metazoa</taxon>
        <taxon>Chordata</taxon>
        <taxon>Craniata</taxon>
        <taxon>Vertebrata</taxon>
        <taxon>Euteleostomi</taxon>
        <taxon>Actinopterygii</taxon>
        <taxon>Neopterygii</taxon>
        <taxon>Teleostei</taxon>
        <taxon>Ostariophysi</taxon>
        <taxon>Cypriniformes</taxon>
        <taxon>Cyprinidae</taxon>
        <taxon>Labeoninae</taxon>
        <taxon>Labeonini</taxon>
        <taxon>Cirrhinus</taxon>
    </lineage>
</organism>
<proteinExistence type="predicted"/>
<dbReference type="Proteomes" id="UP001558613">
    <property type="component" value="Unassembled WGS sequence"/>
</dbReference>
<dbReference type="EMBL" id="JAYMGO010000023">
    <property type="protein sequence ID" value="KAL1249129.1"/>
    <property type="molecule type" value="Genomic_DNA"/>
</dbReference>
<feature type="compositionally biased region" description="Basic and acidic residues" evidence="1">
    <location>
        <begin position="28"/>
        <end position="56"/>
    </location>
</feature>
<feature type="region of interest" description="Disordered" evidence="1">
    <location>
        <begin position="1"/>
        <end position="73"/>
    </location>
</feature>
<reference evidence="2 3" key="1">
    <citation type="submission" date="2023-09" db="EMBL/GenBank/DDBJ databases">
        <authorList>
            <person name="Wang M."/>
        </authorList>
    </citation>
    <scope>NUCLEOTIDE SEQUENCE [LARGE SCALE GENOMIC DNA]</scope>
    <source>
        <strain evidence="2">GT-2023</strain>
        <tissue evidence="2">Liver</tissue>
    </source>
</reference>
<protein>
    <submittedName>
        <fullName evidence="2">Uncharacterized protein</fullName>
    </submittedName>
</protein>
<gene>
    <name evidence="2" type="ORF">QQF64_020134</name>
</gene>
<evidence type="ECO:0000256" key="1">
    <source>
        <dbReference type="SAM" id="MobiDB-lite"/>
    </source>
</evidence>
<accession>A0ABR3LBR8</accession>
<evidence type="ECO:0000313" key="2">
    <source>
        <dbReference type="EMBL" id="KAL1249129.1"/>
    </source>
</evidence>
<evidence type="ECO:0000313" key="3">
    <source>
        <dbReference type="Proteomes" id="UP001558613"/>
    </source>
</evidence>
<keyword evidence="3" id="KW-1185">Reference proteome</keyword>